<reference evidence="2" key="1">
    <citation type="submission" date="2020-08" db="EMBL/GenBank/DDBJ databases">
        <title>Whole genome shotgun sequence of Actinocatenispora sera NBRC 101916.</title>
        <authorList>
            <person name="Komaki H."/>
            <person name="Tamura T."/>
        </authorList>
    </citation>
    <scope>NUCLEOTIDE SEQUENCE</scope>
    <source>
        <strain evidence="2">NBRC 101916</strain>
    </source>
</reference>
<dbReference type="EMBL" id="AP023354">
    <property type="protein sequence ID" value="BCJ28747.1"/>
    <property type="molecule type" value="Genomic_DNA"/>
</dbReference>
<dbReference type="RefSeq" id="WP_030448562.1">
    <property type="nucleotide sequence ID" value="NZ_AP023354.1"/>
</dbReference>
<evidence type="ECO:0000256" key="1">
    <source>
        <dbReference type="SAM" id="Phobius"/>
    </source>
</evidence>
<evidence type="ECO:0000313" key="2">
    <source>
        <dbReference type="EMBL" id="BCJ28747.1"/>
    </source>
</evidence>
<dbReference type="KEGG" id="aser:Asera_28550"/>
<protein>
    <submittedName>
        <fullName evidence="2">Uncharacterized protein</fullName>
    </submittedName>
</protein>
<keyword evidence="1" id="KW-1133">Transmembrane helix</keyword>
<keyword evidence="1" id="KW-0472">Membrane</keyword>
<sequence length="174" mass="18476">MTGKFVAWAVGVPGHLLGGWGAPGWVRELVWWALLAAAGYVLARLLGALLLAVVRLAGPALVVLARVLIVVAQGLLLVPDFVLASLFRRATGRAPTLVHRYGQAVLAAGAWAEHGVRRLPARLERVMWRGRVLGWLLVIVALVLAWNAASCAATPSGLVCQPGLAHVADWLRPA</sequence>
<dbReference type="AlphaFoldDB" id="A0A810L0L9"/>
<proteinExistence type="predicted"/>
<gene>
    <name evidence="2" type="ORF">Asera_28550</name>
</gene>
<keyword evidence="1" id="KW-0812">Transmembrane</keyword>
<keyword evidence="3" id="KW-1185">Reference proteome</keyword>
<feature type="transmembrane region" description="Helical" evidence="1">
    <location>
        <begin position="60"/>
        <end position="83"/>
    </location>
</feature>
<dbReference type="Proteomes" id="UP000680750">
    <property type="component" value="Chromosome"/>
</dbReference>
<name>A0A810L0L9_9ACTN</name>
<accession>A0A810L0L9</accession>
<feature type="transmembrane region" description="Helical" evidence="1">
    <location>
        <begin position="29"/>
        <end position="54"/>
    </location>
</feature>
<feature type="transmembrane region" description="Helical" evidence="1">
    <location>
        <begin position="6"/>
        <end position="22"/>
    </location>
</feature>
<feature type="transmembrane region" description="Helical" evidence="1">
    <location>
        <begin position="132"/>
        <end position="149"/>
    </location>
</feature>
<evidence type="ECO:0000313" key="3">
    <source>
        <dbReference type="Proteomes" id="UP000680750"/>
    </source>
</evidence>
<organism evidence="2 3">
    <name type="scientific">Actinocatenispora sera</name>
    <dbReference type="NCBI Taxonomy" id="390989"/>
    <lineage>
        <taxon>Bacteria</taxon>
        <taxon>Bacillati</taxon>
        <taxon>Actinomycetota</taxon>
        <taxon>Actinomycetes</taxon>
        <taxon>Micromonosporales</taxon>
        <taxon>Micromonosporaceae</taxon>
        <taxon>Actinocatenispora</taxon>
    </lineage>
</organism>